<sequence length="128" mass="14732">MFDELEDSEKESVARRMAHRGVPDHRALIADGRFWDYADPESLRALFNRRPEIFLDSKFWDDSYTNLDFGSSTVTEQARRAVRARYDAYLSDAVWLANQSPADIDRANRDAVIRATCSVRLLKSDVSD</sequence>
<organism evidence="1 2">
    <name type="scientific">Burkholderia ubonensis</name>
    <dbReference type="NCBI Taxonomy" id="101571"/>
    <lineage>
        <taxon>Bacteria</taxon>
        <taxon>Pseudomonadati</taxon>
        <taxon>Pseudomonadota</taxon>
        <taxon>Betaproteobacteria</taxon>
        <taxon>Burkholderiales</taxon>
        <taxon>Burkholderiaceae</taxon>
        <taxon>Burkholderia</taxon>
        <taxon>Burkholderia cepacia complex</taxon>
    </lineage>
</organism>
<name>A0A106QEM7_9BURK</name>
<comment type="caution">
    <text evidence="1">The sequence shown here is derived from an EMBL/GenBank/DDBJ whole genome shotgun (WGS) entry which is preliminary data.</text>
</comment>
<accession>A0A106QEM7</accession>
<evidence type="ECO:0000313" key="2">
    <source>
        <dbReference type="Proteomes" id="UP000060630"/>
    </source>
</evidence>
<reference evidence="1 2" key="1">
    <citation type="submission" date="2015-11" db="EMBL/GenBank/DDBJ databases">
        <title>Expanding the genomic diversity of Burkholderia species for the development of highly accurate diagnostics.</title>
        <authorList>
            <person name="Sahl J."/>
            <person name="Keim P."/>
            <person name="Wagner D."/>
        </authorList>
    </citation>
    <scope>NUCLEOTIDE SEQUENCE [LARGE SCALE GENOMIC DNA]</scope>
    <source>
        <strain evidence="1 2">MSMB2087WGS</strain>
    </source>
</reference>
<protein>
    <submittedName>
        <fullName evidence="1">Uncharacterized protein</fullName>
    </submittedName>
</protein>
<dbReference type="EMBL" id="LPHD01000041">
    <property type="protein sequence ID" value="KWA84804.1"/>
    <property type="molecule type" value="Genomic_DNA"/>
</dbReference>
<evidence type="ECO:0000313" key="1">
    <source>
        <dbReference type="EMBL" id="KWA84804.1"/>
    </source>
</evidence>
<dbReference type="Proteomes" id="UP000060630">
    <property type="component" value="Unassembled WGS sequence"/>
</dbReference>
<gene>
    <name evidence="1" type="ORF">WL29_18395</name>
</gene>
<proteinExistence type="predicted"/>
<dbReference type="AlphaFoldDB" id="A0A106QEM7"/>